<dbReference type="GO" id="GO:0031201">
    <property type="term" value="C:SNARE complex"/>
    <property type="evidence" value="ECO:0007669"/>
    <property type="project" value="TreeGrafter"/>
</dbReference>
<dbReference type="PANTHER" id="PTHR13768">
    <property type="entry name" value="SOLUBLE NSF ATTACHMENT PROTEIN SNAP"/>
    <property type="match status" value="1"/>
</dbReference>
<keyword evidence="3" id="KW-0653">Protein transport</keyword>
<dbReference type="OMA" id="GCMERIT"/>
<dbReference type="Proteomes" id="UP000051952">
    <property type="component" value="Unassembled WGS sequence"/>
</dbReference>
<dbReference type="InterPro" id="IPR000744">
    <property type="entry name" value="NSF_attach"/>
</dbReference>
<sequence>MSTPTLVASPQTNTEGQLVVPGASIQPIAVVRSETNAIVVLDEENASHGFALVEIANKRLGAGLHKCTAWEEVKDGYFEAGARFAQAGLYKEAGTSFQHAAGICRFLGTEYEVANAVGYAVESCRFVDPLETISMLREQSETYAKVNLVLQAAKCEKDCGEIQEHLGNNEEALQHYERAAVFYAKDNRSDKPKRLCDAKVRHLTCVLGRFADAAALFETYAENHPAGIPPTTAYLFAVLAHLAAAFGDRYAVGVPRALRKFGEFQAEDVNLRKGKEFEFLTATFTAFDKLNLSTLDLAITKYRAASHLDSLPTFDCLVAKCRDNLYQVILPYI</sequence>
<dbReference type="Pfam" id="PF14938">
    <property type="entry name" value="SNAP"/>
    <property type="match status" value="1"/>
</dbReference>
<evidence type="ECO:0000313" key="5">
    <source>
        <dbReference type="Proteomes" id="UP000051952"/>
    </source>
</evidence>
<evidence type="ECO:0000256" key="1">
    <source>
        <dbReference type="ARBA" id="ARBA00010050"/>
    </source>
</evidence>
<gene>
    <name evidence="4" type="ORF">BSAL_23250</name>
</gene>
<dbReference type="OrthoDB" id="9984275at2759"/>
<dbReference type="GO" id="GO:0005483">
    <property type="term" value="F:soluble NSF attachment protein activity"/>
    <property type="evidence" value="ECO:0007669"/>
    <property type="project" value="TreeGrafter"/>
</dbReference>
<keyword evidence="2" id="KW-0813">Transport</keyword>
<evidence type="ECO:0000256" key="2">
    <source>
        <dbReference type="ARBA" id="ARBA00022448"/>
    </source>
</evidence>
<proteinExistence type="inferred from homology"/>
<reference evidence="5" key="1">
    <citation type="submission" date="2015-09" db="EMBL/GenBank/DDBJ databases">
        <authorList>
            <consortium name="Pathogen Informatics"/>
        </authorList>
    </citation>
    <scope>NUCLEOTIDE SEQUENCE [LARGE SCALE GENOMIC DNA]</scope>
    <source>
        <strain evidence="5">Lake Konstanz</strain>
    </source>
</reference>
<protein>
    <submittedName>
        <fullName evidence="4">Uncharacterized protein</fullName>
    </submittedName>
</protein>
<dbReference type="GO" id="GO:0035494">
    <property type="term" value="P:SNARE complex disassembly"/>
    <property type="evidence" value="ECO:0007669"/>
    <property type="project" value="TreeGrafter"/>
</dbReference>
<dbReference type="GO" id="GO:0005774">
    <property type="term" value="C:vacuolar membrane"/>
    <property type="evidence" value="ECO:0007669"/>
    <property type="project" value="TreeGrafter"/>
</dbReference>
<dbReference type="GO" id="GO:0019905">
    <property type="term" value="F:syntaxin binding"/>
    <property type="evidence" value="ECO:0007669"/>
    <property type="project" value="TreeGrafter"/>
</dbReference>
<comment type="similarity">
    <text evidence="1">Belongs to the SNAP family.</text>
</comment>
<evidence type="ECO:0000313" key="4">
    <source>
        <dbReference type="EMBL" id="CUG89756.1"/>
    </source>
</evidence>
<dbReference type="Gene3D" id="1.25.40.10">
    <property type="entry name" value="Tetratricopeptide repeat domain"/>
    <property type="match status" value="1"/>
</dbReference>
<dbReference type="SUPFAM" id="SSF48452">
    <property type="entry name" value="TPR-like"/>
    <property type="match status" value="1"/>
</dbReference>
<dbReference type="VEuPathDB" id="TriTrypDB:BSAL_23250"/>
<dbReference type="PANTHER" id="PTHR13768:SF42">
    <property type="entry name" value="PARAFLAGELLAR ROD COMPONENT"/>
    <property type="match status" value="1"/>
</dbReference>
<name>A0A0S4JHK9_BODSA</name>
<accession>A0A0S4JHK9</accession>
<organism evidence="4 5">
    <name type="scientific">Bodo saltans</name>
    <name type="common">Flagellated protozoan</name>
    <dbReference type="NCBI Taxonomy" id="75058"/>
    <lineage>
        <taxon>Eukaryota</taxon>
        <taxon>Discoba</taxon>
        <taxon>Euglenozoa</taxon>
        <taxon>Kinetoplastea</taxon>
        <taxon>Metakinetoplastina</taxon>
        <taxon>Eubodonida</taxon>
        <taxon>Bodonidae</taxon>
        <taxon>Bodo</taxon>
    </lineage>
</organism>
<dbReference type="AlphaFoldDB" id="A0A0S4JHK9"/>
<dbReference type="InterPro" id="IPR011990">
    <property type="entry name" value="TPR-like_helical_dom_sf"/>
</dbReference>
<dbReference type="GO" id="GO:0006886">
    <property type="term" value="P:intracellular protein transport"/>
    <property type="evidence" value="ECO:0007669"/>
    <property type="project" value="InterPro"/>
</dbReference>
<evidence type="ECO:0000256" key="3">
    <source>
        <dbReference type="ARBA" id="ARBA00022927"/>
    </source>
</evidence>
<keyword evidence="5" id="KW-1185">Reference proteome</keyword>
<dbReference type="EMBL" id="CYKH01001766">
    <property type="protein sequence ID" value="CUG89756.1"/>
    <property type="molecule type" value="Genomic_DNA"/>
</dbReference>